<dbReference type="Proteomes" id="UP000283946">
    <property type="component" value="Chromosome"/>
</dbReference>
<dbReference type="KEGG" id="ria:C7V51_02950"/>
<dbReference type="AlphaFoldDB" id="A0AAD1ACP3"/>
<organism evidence="2 3">
    <name type="scientific">Rathayibacter iranicus</name>
    <dbReference type="NCBI Taxonomy" id="59737"/>
    <lineage>
        <taxon>Bacteria</taxon>
        <taxon>Bacillati</taxon>
        <taxon>Actinomycetota</taxon>
        <taxon>Actinomycetes</taxon>
        <taxon>Micrococcales</taxon>
        <taxon>Microbacteriaceae</taxon>
        <taxon>Rathayibacter</taxon>
    </lineage>
</organism>
<gene>
    <name evidence="2" type="ORF">C7V51_02950</name>
</gene>
<evidence type="ECO:0000313" key="2">
    <source>
        <dbReference type="EMBL" id="AZZ54955.1"/>
    </source>
</evidence>
<accession>A0AAD1ACP3</accession>
<dbReference type="Pfam" id="PF03756">
    <property type="entry name" value="AfsA"/>
    <property type="match status" value="1"/>
</dbReference>
<reference evidence="2 3" key="1">
    <citation type="submission" date="2018-03" db="EMBL/GenBank/DDBJ databases">
        <title>Bacteriophage NCPPB3778 and a type I-E CRISPR drive the evolution of the US Biological Select Agent, Rathayibacter toxicus.</title>
        <authorList>
            <person name="Davis E.W.II."/>
            <person name="Tabima J.F."/>
            <person name="Weisberg A.J."/>
            <person name="Dantas Lopes L."/>
            <person name="Wiseman M.S."/>
            <person name="Wiseman M.S."/>
            <person name="Pupko T."/>
            <person name="Belcher M.S."/>
            <person name="Sechler A.J."/>
            <person name="Tancos M.A."/>
            <person name="Schroeder B.K."/>
            <person name="Murray T.D."/>
            <person name="Luster D.G."/>
            <person name="Schneider W.L."/>
            <person name="Rogers E."/>
            <person name="Andreote F.D."/>
            <person name="Grunwald N.J."/>
            <person name="Putnam M.L."/>
            <person name="Chang J.H."/>
        </authorList>
    </citation>
    <scope>NUCLEOTIDE SEQUENCE [LARGE SCALE GENOMIC DNA]</scope>
    <source>
        <strain evidence="2 3">NCCPB 2253</strain>
    </source>
</reference>
<sequence>MRSPRRNCDSPSGVISDYLSVRQRDSHPIDWRTTMPYALLGVQRTNTALDRRLVHKRAHAEVLITSILPAGPDIWRCGVQIPRGHSGVGGVPRRVPVVLAVEVVRQAGLAVSHLGYDVPLEWAFTIQRIAAAWIPGNPPVFAQYDPFETIVTVAVVGVTTRKGLTSGMELVFELGEDGRHGFGHAEHRCLSRTDYCSLRRAAPAPGGVAPRTDGERLRAGTITEDGLSALLGWNEPGTPFIFDHPVDHIPGMLLVDAGIAAHRRLTGSDPSGLALDCDRFGERASDVAVQSTRIPDGIRTVFRQEGHLIAEVTTRA</sequence>
<dbReference type="EMBL" id="CP028130">
    <property type="protein sequence ID" value="AZZ54955.1"/>
    <property type="molecule type" value="Genomic_DNA"/>
</dbReference>
<protein>
    <recommendedName>
        <fullName evidence="1">A-factor biosynthesis hotdog domain-containing protein</fullName>
    </recommendedName>
</protein>
<name>A0AAD1ACP3_9MICO</name>
<evidence type="ECO:0000313" key="3">
    <source>
        <dbReference type="Proteomes" id="UP000283946"/>
    </source>
</evidence>
<feature type="domain" description="A-factor biosynthesis hotdog" evidence="1">
    <location>
        <begin position="53"/>
        <end position="132"/>
    </location>
</feature>
<dbReference type="InterPro" id="IPR005509">
    <property type="entry name" value="AfsA_hotdog_dom"/>
</dbReference>
<evidence type="ECO:0000259" key="1">
    <source>
        <dbReference type="Pfam" id="PF03756"/>
    </source>
</evidence>
<proteinExistence type="predicted"/>